<dbReference type="EMBL" id="KU640380">
    <property type="protein sequence ID" value="AMQ66530.1"/>
    <property type="molecule type" value="Genomic_DNA"/>
</dbReference>
<reference evidence="1 2" key="1">
    <citation type="submission" date="2016-01" db="EMBL/GenBank/DDBJ databases">
        <title>Isolation and characterization of bacteriophages from East Africa Rift Valley soda lakes.</title>
        <authorList>
            <person name="van Zyl L.J."/>
            <person name="Nemavhulani S."/>
            <person name="Cowan D.A."/>
            <person name="Trindade M.I."/>
        </authorList>
    </citation>
    <scope>NUCLEOTIDE SEQUENCE [LARGE SCALE GENOMIC DNA]</scope>
</reference>
<sequence>MTKATTITYKASDVDGWEDINHLDTIDLDSFVFSLFTQLKEDGLLRKGDYLTDTDQDNVYHVKNDSKSKVLVLELDMDSDSEYIVHISISN</sequence>
<evidence type="ECO:0000313" key="1">
    <source>
        <dbReference type="EMBL" id="AMQ66530.1"/>
    </source>
</evidence>
<keyword evidence="2" id="KW-1185">Reference proteome</keyword>
<organism evidence="1 2">
    <name type="scientific">Bacillus phage Shbh1</name>
    <dbReference type="NCBI Taxonomy" id="1796992"/>
    <lineage>
        <taxon>Viruses</taxon>
        <taxon>Duplodnaviria</taxon>
        <taxon>Heunggongvirae</taxon>
        <taxon>Uroviricota</taxon>
        <taxon>Caudoviricetes</taxon>
        <taxon>Herelleviridae</taxon>
        <taxon>Bastillevirinae</taxon>
        <taxon>Shalavirus</taxon>
        <taxon>Shalavirus Shbh1</taxon>
    </lineage>
</organism>
<dbReference type="Proteomes" id="UP000201588">
    <property type="component" value="Segment"/>
</dbReference>
<dbReference type="KEGG" id="vg:28799415"/>
<proteinExistence type="predicted"/>
<accession>A0A142F173</accession>
<evidence type="ECO:0000313" key="2">
    <source>
        <dbReference type="Proteomes" id="UP000201588"/>
    </source>
</evidence>
<dbReference type="GeneID" id="28799415"/>
<protein>
    <submittedName>
        <fullName evidence="1">PTS sucrose transporter subunit IIABC-like protein</fullName>
    </submittedName>
</protein>
<name>A0A142F173_9CAUD</name>
<dbReference type="RefSeq" id="YP_009275220.1">
    <property type="nucleotide sequence ID" value="NC_030925.1"/>
</dbReference>